<accession>A0A0R1W712</accession>
<dbReference type="RefSeq" id="WP_010622804.1">
    <property type="nucleotide sequence ID" value="NZ_AZGF01000001.1"/>
</dbReference>
<sequence>MNETINFKSMSDQLVVKKFFKAAYPGEEEKLSDCFWNSFADLGEFKTANTQERLAVAEKWPTELQQLMLGIEIGRRVCKASRPILGHIYSSSQLGQILVDEFQDDYQENLCLFCLNVRHMIVRQQVVFRGTLTTCPVHPREIFAEAIEAHAESIIIAHNHPSGMTKPSENDIEFTKRLVECGELLGIEVLDSFVVGDKDYLSMKESKML</sequence>
<dbReference type="PATRIC" id="fig|1423807.3.peg.49"/>
<dbReference type="PANTHER" id="PTHR30471">
    <property type="entry name" value="DNA REPAIR PROTEIN RADC"/>
    <property type="match status" value="1"/>
</dbReference>
<name>A0A0R1W712_9LACO</name>
<evidence type="ECO:0000256" key="6">
    <source>
        <dbReference type="ARBA" id="ARBA00023049"/>
    </source>
</evidence>
<proteinExistence type="inferred from homology"/>
<dbReference type="OrthoDB" id="9804482at2"/>
<dbReference type="PROSITE" id="PS50249">
    <property type="entry name" value="MPN"/>
    <property type="match status" value="1"/>
</dbReference>
<comment type="caution">
    <text evidence="9">The sequence shown here is derived from an EMBL/GenBank/DDBJ whole genome shotgun (WGS) entry which is preliminary data.</text>
</comment>
<dbReference type="NCBIfam" id="TIGR00608">
    <property type="entry name" value="radc"/>
    <property type="match status" value="1"/>
</dbReference>
<dbReference type="Proteomes" id="UP000051820">
    <property type="component" value="Unassembled WGS sequence"/>
</dbReference>
<dbReference type="InterPro" id="IPR020891">
    <property type="entry name" value="UPF0758_CS"/>
</dbReference>
<gene>
    <name evidence="9" type="ORF">FD16_GL000049</name>
</gene>
<dbReference type="Gene3D" id="3.40.140.10">
    <property type="entry name" value="Cytidine Deaminase, domain 2"/>
    <property type="match status" value="1"/>
</dbReference>
<dbReference type="AlphaFoldDB" id="A0A0R1W712"/>
<dbReference type="Pfam" id="PF04002">
    <property type="entry name" value="RadC"/>
    <property type="match status" value="1"/>
</dbReference>
<dbReference type="InterPro" id="IPR037518">
    <property type="entry name" value="MPN"/>
</dbReference>
<keyword evidence="10" id="KW-1185">Reference proteome</keyword>
<comment type="similarity">
    <text evidence="1 7">Belongs to the UPF0758 family.</text>
</comment>
<dbReference type="EMBL" id="AZGF01000001">
    <property type="protein sequence ID" value="KRM13482.1"/>
    <property type="molecule type" value="Genomic_DNA"/>
</dbReference>
<dbReference type="GO" id="GO:0006508">
    <property type="term" value="P:proteolysis"/>
    <property type="evidence" value="ECO:0007669"/>
    <property type="project" value="UniProtKB-KW"/>
</dbReference>
<dbReference type="eggNOG" id="COG2003">
    <property type="taxonomic scope" value="Bacteria"/>
</dbReference>
<dbReference type="InterPro" id="IPR025657">
    <property type="entry name" value="RadC_JAB"/>
</dbReference>
<dbReference type="GO" id="GO:0046872">
    <property type="term" value="F:metal ion binding"/>
    <property type="evidence" value="ECO:0007669"/>
    <property type="project" value="UniProtKB-KW"/>
</dbReference>
<evidence type="ECO:0000256" key="1">
    <source>
        <dbReference type="ARBA" id="ARBA00010243"/>
    </source>
</evidence>
<keyword evidence="2" id="KW-0645">Protease</keyword>
<dbReference type="PROSITE" id="PS01302">
    <property type="entry name" value="UPF0758"/>
    <property type="match status" value="1"/>
</dbReference>
<feature type="domain" description="MPN" evidence="8">
    <location>
        <begin position="87"/>
        <end position="209"/>
    </location>
</feature>
<protein>
    <submittedName>
        <fullName evidence="9">DNA repair protein</fullName>
    </submittedName>
</protein>
<evidence type="ECO:0000259" key="8">
    <source>
        <dbReference type="PROSITE" id="PS50249"/>
    </source>
</evidence>
<evidence type="ECO:0000256" key="2">
    <source>
        <dbReference type="ARBA" id="ARBA00022670"/>
    </source>
</evidence>
<keyword evidence="6" id="KW-0482">Metalloprotease</keyword>
<reference evidence="9 10" key="1">
    <citation type="journal article" date="2015" name="Genome Announc.">
        <title>Expanding the biotechnology potential of lactobacilli through comparative genomics of 213 strains and associated genera.</title>
        <authorList>
            <person name="Sun Z."/>
            <person name="Harris H.M."/>
            <person name="McCann A."/>
            <person name="Guo C."/>
            <person name="Argimon S."/>
            <person name="Zhang W."/>
            <person name="Yang X."/>
            <person name="Jeffery I.B."/>
            <person name="Cooney J.C."/>
            <person name="Kagawa T.F."/>
            <person name="Liu W."/>
            <person name="Song Y."/>
            <person name="Salvetti E."/>
            <person name="Wrobel A."/>
            <person name="Rasinkangas P."/>
            <person name="Parkhill J."/>
            <person name="Rea M.C."/>
            <person name="O'Sullivan O."/>
            <person name="Ritari J."/>
            <person name="Douillard F.P."/>
            <person name="Paul Ross R."/>
            <person name="Yang R."/>
            <person name="Briner A.E."/>
            <person name="Felis G.E."/>
            <person name="de Vos W.M."/>
            <person name="Barrangou R."/>
            <person name="Klaenhammer T.R."/>
            <person name="Caufield P.W."/>
            <person name="Cui Y."/>
            <person name="Zhang H."/>
            <person name="O'Toole P.W."/>
        </authorList>
    </citation>
    <scope>NUCLEOTIDE SEQUENCE [LARGE SCALE GENOMIC DNA]</scope>
    <source>
        <strain evidence="9 10">DSM 5007</strain>
    </source>
</reference>
<evidence type="ECO:0000256" key="3">
    <source>
        <dbReference type="ARBA" id="ARBA00022723"/>
    </source>
</evidence>
<evidence type="ECO:0000256" key="7">
    <source>
        <dbReference type="RuleBase" id="RU003797"/>
    </source>
</evidence>
<evidence type="ECO:0000256" key="4">
    <source>
        <dbReference type="ARBA" id="ARBA00022801"/>
    </source>
</evidence>
<evidence type="ECO:0000313" key="10">
    <source>
        <dbReference type="Proteomes" id="UP000051820"/>
    </source>
</evidence>
<keyword evidence="5" id="KW-0862">Zinc</keyword>
<evidence type="ECO:0000313" key="9">
    <source>
        <dbReference type="EMBL" id="KRM13482.1"/>
    </source>
</evidence>
<keyword evidence="4" id="KW-0378">Hydrolase</keyword>
<dbReference type="STRING" id="1423807.FD16_GL000049"/>
<dbReference type="CDD" id="cd08071">
    <property type="entry name" value="MPN_DUF2466"/>
    <property type="match status" value="1"/>
</dbReference>
<evidence type="ECO:0000256" key="5">
    <source>
        <dbReference type="ARBA" id="ARBA00022833"/>
    </source>
</evidence>
<dbReference type="PANTHER" id="PTHR30471:SF3">
    <property type="entry name" value="UPF0758 PROTEIN YEES-RELATED"/>
    <property type="match status" value="1"/>
</dbReference>
<dbReference type="SUPFAM" id="SSF102712">
    <property type="entry name" value="JAB1/MPN domain"/>
    <property type="match status" value="1"/>
</dbReference>
<keyword evidence="3" id="KW-0479">Metal-binding</keyword>
<dbReference type="GO" id="GO:0008237">
    <property type="term" value="F:metallopeptidase activity"/>
    <property type="evidence" value="ECO:0007669"/>
    <property type="project" value="UniProtKB-KW"/>
</dbReference>
<dbReference type="InterPro" id="IPR001405">
    <property type="entry name" value="UPF0758"/>
</dbReference>
<organism evidence="9 10">
    <name type="scientific">Paucilactobacillus suebicus DSM 5007 = KCTC 3549</name>
    <dbReference type="NCBI Taxonomy" id="1423807"/>
    <lineage>
        <taxon>Bacteria</taxon>
        <taxon>Bacillati</taxon>
        <taxon>Bacillota</taxon>
        <taxon>Bacilli</taxon>
        <taxon>Lactobacillales</taxon>
        <taxon>Lactobacillaceae</taxon>
        <taxon>Paucilactobacillus</taxon>
    </lineage>
</organism>